<dbReference type="EMBL" id="FOPK01000037">
    <property type="protein sequence ID" value="SFH62774.1"/>
    <property type="molecule type" value="Genomic_DNA"/>
</dbReference>
<proteinExistence type="predicted"/>
<reference evidence="1 3" key="1">
    <citation type="submission" date="2016-04" db="EMBL/GenBank/DDBJ databases">
        <title>Complete genome sequencing and analysis of CBMB27, Methylobacterium phyllosphaerae isolated from leaf tissues of rice (Oryza sativa L.).</title>
        <authorList>
            <person name="Lee Y."/>
            <person name="Hwangbo K."/>
            <person name="Chung H."/>
            <person name="Yoo J."/>
            <person name="Kim K.Y."/>
            <person name="Sa T.M."/>
            <person name="Um Y."/>
            <person name="Madhaiyan M."/>
        </authorList>
    </citation>
    <scope>NUCLEOTIDE SEQUENCE [LARGE SCALE GENOMIC DNA]</scope>
    <source>
        <strain evidence="1 3">CBMB27</strain>
        <plasmid evidence="1 3">CBMB27-p2</plasmid>
    </source>
</reference>
<sequence>MRQTFSFCVSVAGIALSLATGGPACGTEVRSLGAVEKAITTPEGLRTFSEQITGTPTPDRFGTKLPDGLTAADVERLLRPASDTQPLNTVGVKSLAGFPDTYAALLCTGGDIPHDANDTRCQSFSSTTAVSVHLGVLHFRAGEPPKMLAGPLDMDGAVSWRDTGLNSAPDDVEDAPGDSRIKPSEIVGFDPAAYVLTPGQPTFGIRGAWNYGYSGGMSRYEALYLFSATGNHLSRVLAAPMSAFRMTAGNWHKDGTREHIVTESANLLIVLPSRTYGHADILLKSRRGKWQHVFRWRDADAGYR</sequence>
<keyword evidence="1" id="KW-0614">Plasmid</keyword>
<protein>
    <submittedName>
        <fullName evidence="2">Uncharacterized protein</fullName>
    </submittedName>
</protein>
<evidence type="ECO:0000313" key="4">
    <source>
        <dbReference type="Proteomes" id="UP000199140"/>
    </source>
</evidence>
<evidence type="ECO:0000313" key="2">
    <source>
        <dbReference type="EMBL" id="SFH62774.1"/>
    </source>
</evidence>
<name>A0AAE8L9F0_9HYPH</name>
<evidence type="ECO:0000313" key="1">
    <source>
        <dbReference type="EMBL" id="APT35104.1"/>
    </source>
</evidence>
<dbReference type="Proteomes" id="UP000185487">
    <property type="component" value="Plasmid CBMB27-p2"/>
</dbReference>
<reference evidence="2 4" key="2">
    <citation type="submission" date="2016-10" db="EMBL/GenBank/DDBJ databases">
        <authorList>
            <person name="Varghese N."/>
            <person name="Submissions S."/>
        </authorList>
    </citation>
    <scope>NUCLEOTIDE SEQUENCE [LARGE SCALE GENOMIC DNA]</scope>
    <source>
        <strain evidence="2 4">CBMB27</strain>
    </source>
</reference>
<evidence type="ECO:0000313" key="3">
    <source>
        <dbReference type="Proteomes" id="UP000185487"/>
    </source>
</evidence>
<organism evidence="2 4">
    <name type="scientific">Methylobacterium phyllosphaerae</name>
    <dbReference type="NCBI Taxonomy" id="418223"/>
    <lineage>
        <taxon>Bacteria</taxon>
        <taxon>Pseudomonadati</taxon>
        <taxon>Pseudomonadota</taxon>
        <taxon>Alphaproteobacteria</taxon>
        <taxon>Hyphomicrobiales</taxon>
        <taxon>Methylobacteriaceae</taxon>
        <taxon>Methylobacterium</taxon>
    </lineage>
</organism>
<dbReference type="Proteomes" id="UP000199140">
    <property type="component" value="Unassembled WGS sequence"/>
</dbReference>
<dbReference type="AlphaFoldDB" id="A0AAE8L9F0"/>
<keyword evidence="3" id="KW-1185">Reference proteome</keyword>
<dbReference type="EMBL" id="CP015369">
    <property type="protein sequence ID" value="APT35104.1"/>
    <property type="molecule type" value="Genomic_DNA"/>
</dbReference>
<geneLocation type="plasmid" evidence="1 3">
    <name>CBMB27-p2</name>
</geneLocation>
<gene>
    <name evidence="1" type="ORF">MCBMB27_05813</name>
    <name evidence="2" type="ORF">SAMN05192567_13744</name>
</gene>
<accession>A0AAE8L9F0</accession>
<dbReference type="KEGG" id="mphy:MCBMB27_05813"/>
<dbReference type="RefSeq" id="WP_139231667.1">
    <property type="nucleotide sequence ID" value="NZ_CP015369.1"/>
</dbReference>